<evidence type="ECO:0000313" key="1">
    <source>
        <dbReference type="EMBL" id="KAH7231036.1"/>
    </source>
</evidence>
<evidence type="ECO:0000313" key="2">
    <source>
        <dbReference type="Proteomes" id="UP000813427"/>
    </source>
</evidence>
<sequence>MRLGQGYNSFLQTPCLGNAVEIGNATLVESRGSSSLSQTVSYSARFVEKMSDVVHAMNISAGSSIRTGSVSVSGGGNNIDEIKFAESDLNAVISVKVVNQTRNLQDNVSFHEIGVQKMDNTQFHEVYGDTFISGFIEGGDLHGIVSIKTIDASKRTEVKNKLKSQFNGSHTEWSPSSSAALDEVLRQAEVTVTVNWSGGGLIKPSNEEWTIESLIRAASAFPDNVAQCPQRTWAILTRYDTIPSFVVWSSGLTNPIRVKRYEGVQRFTSELLDMYIEHKGNLLIMNDVIRHPERYEISSHKDKIEKDLDILLKARSLLRKDMNSIVEKIEALDKDPSKLNDLQREVMTAPELWRARLPVDITTNHSSNPNLT</sequence>
<organism evidence="1 2">
    <name type="scientific">Fusarium tricinctum</name>
    <dbReference type="NCBI Taxonomy" id="61284"/>
    <lineage>
        <taxon>Eukaryota</taxon>
        <taxon>Fungi</taxon>
        <taxon>Dikarya</taxon>
        <taxon>Ascomycota</taxon>
        <taxon>Pezizomycotina</taxon>
        <taxon>Sordariomycetes</taxon>
        <taxon>Hypocreomycetidae</taxon>
        <taxon>Hypocreales</taxon>
        <taxon>Nectriaceae</taxon>
        <taxon>Fusarium</taxon>
        <taxon>Fusarium tricinctum species complex</taxon>
    </lineage>
</organism>
<keyword evidence="2" id="KW-1185">Reference proteome</keyword>
<gene>
    <name evidence="1" type="ORF">BKA59DRAFT_408992</name>
</gene>
<dbReference type="EMBL" id="JAGPXF010000009">
    <property type="protein sequence ID" value="KAH7231036.1"/>
    <property type="molecule type" value="Genomic_DNA"/>
</dbReference>
<name>A0A8K0RHJ7_9HYPO</name>
<dbReference type="AlphaFoldDB" id="A0A8K0RHJ7"/>
<reference evidence="1" key="1">
    <citation type="journal article" date="2021" name="Nat. Commun.">
        <title>Genetic determinants of endophytism in the Arabidopsis root mycobiome.</title>
        <authorList>
            <person name="Mesny F."/>
            <person name="Miyauchi S."/>
            <person name="Thiergart T."/>
            <person name="Pickel B."/>
            <person name="Atanasova L."/>
            <person name="Karlsson M."/>
            <person name="Huettel B."/>
            <person name="Barry K.W."/>
            <person name="Haridas S."/>
            <person name="Chen C."/>
            <person name="Bauer D."/>
            <person name="Andreopoulos W."/>
            <person name="Pangilinan J."/>
            <person name="LaButti K."/>
            <person name="Riley R."/>
            <person name="Lipzen A."/>
            <person name="Clum A."/>
            <person name="Drula E."/>
            <person name="Henrissat B."/>
            <person name="Kohler A."/>
            <person name="Grigoriev I.V."/>
            <person name="Martin F.M."/>
            <person name="Hacquard S."/>
        </authorList>
    </citation>
    <scope>NUCLEOTIDE SEQUENCE</scope>
    <source>
        <strain evidence="1">MPI-SDFR-AT-0068</strain>
    </source>
</reference>
<dbReference type="Proteomes" id="UP000813427">
    <property type="component" value="Unassembled WGS sequence"/>
</dbReference>
<comment type="caution">
    <text evidence="1">The sequence shown here is derived from an EMBL/GenBank/DDBJ whole genome shotgun (WGS) entry which is preliminary data.</text>
</comment>
<protein>
    <submittedName>
        <fullName evidence="1">Uncharacterized protein</fullName>
    </submittedName>
</protein>
<proteinExistence type="predicted"/>
<accession>A0A8K0RHJ7</accession>
<dbReference type="OrthoDB" id="3231004at2759"/>